<reference evidence="6 7" key="1">
    <citation type="submission" date="2018-01" db="EMBL/GenBank/DDBJ databases">
        <title>Draft genome of the strawberry crown rot pathogen Phytophthora cactorum.</title>
        <authorList>
            <person name="Armitage A.D."/>
            <person name="Lysoe E."/>
            <person name="Nellist C.F."/>
            <person name="Harrison R.J."/>
            <person name="Brurberg M.B."/>
        </authorList>
    </citation>
    <scope>NUCLEOTIDE SEQUENCE [LARGE SCALE GENOMIC DNA]</scope>
    <source>
        <strain evidence="6 7">10300</strain>
    </source>
</reference>
<dbReference type="VEuPathDB" id="FungiDB:PC110_g2946"/>
<dbReference type="Proteomes" id="UP000735874">
    <property type="component" value="Unassembled WGS sequence"/>
</dbReference>
<feature type="region of interest" description="Disordered" evidence="1">
    <location>
        <begin position="45"/>
        <end position="68"/>
    </location>
</feature>
<dbReference type="EMBL" id="RCMK01000013">
    <property type="protein sequence ID" value="KAG2954496.1"/>
    <property type="molecule type" value="Genomic_DNA"/>
</dbReference>
<evidence type="ECO:0000256" key="1">
    <source>
        <dbReference type="SAM" id="MobiDB-lite"/>
    </source>
</evidence>
<evidence type="ECO:0000313" key="6">
    <source>
        <dbReference type="EMBL" id="RAW40863.1"/>
    </source>
</evidence>
<protein>
    <submittedName>
        <fullName evidence="6">Uncharacterized protein</fullName>
    </submittedName>
</protein>
<evidence type="ECO:0000313" key="3">
    <source>
        <dbReference type="EMBL" id="KAG2943442.1"/>
    </source>
</evidence>
<dbReference type="EMBL" id="RCMI01000009">
    <property type="protein sequence ID" value="KAG2943442.1"/>
    <property type="molecule type" value="Genomic_DNA"/>
</dbReference>
<dbReference type="EMBL" id="MJFZ01000040">
    <property type="protein sequence ID" value="RAW40863.1"/>
    <property type="molecule type" value="Genomic_DNA"/>
</dbReference>
<reference evidence="2" key="2">
    <citation type="submission" date="2018-10" db="EMBL/GenBank/DDBJ databases">
        <title>Effector identification in a new, highly contiguous assembly of the strawberry crown rot pathogen Phytophthora cactorum.</title>
        <authorList>
            <person name="Armitage A.D."/>
            <person name="Nellist C.F."/>
            <person name="Bates H."/>
            <person name="Vickerstaff R.J."/>
            <person name="Harrison R.J."/>
        </authorList>
    </citation>
    <scope>NUCLEOTIDE SEQUENCE</scope>
    <source>
        <strain evidence="2">15-7</strain>
        <strain evidence="3">4032</strain>
        <strain evidence="4">4040</strain>
        <strain evidence="5">P415</strain>
    </source>
</reference>
<proteinExistence type="predicted"/>
<dbReference type="EMBL" id="RCMG01000031">
    <property type="protein sequence ID" value="KAG2867061.1"/>
    <property type="molecule type" value="Genomic_DNA"/>
</dbReference>
<dbReference type="Proteomes" id="UP000736787">
    <property type="component" value="Unassembled WGS sequence"/>
</dbReference>
<dbReference type="EMBL" id="RCML01000019">
    <property type="protein sequence ID" value="KAG2998087.1"/>
    <property type="molecule type" value="Genomic_DNA"/>
</dbReference>
<dbReference type="Proteomes" id="UP000697107">
    <property type="component" value="Unassembled WGS sequence"/>
</dbReference>
<evidence type="ECO:0000313" key="7">
    <source>
        <dbReference type="Proteomes" id="UP000251314"/>
    </source>
</evidence>
<organism evidence="6 7">
    <name type="scientific">Phytophthora cactorum</name>
    <dbReference type="NCBI Taxonomy" id="29920"/>
    <lineage>
        <taxon>Eukaryota</taxon>
        <taxon>Sar</taxon>
        <taxon>Stramenopiles</taxon>
        <taxon>Oomycota</taxon>
        <taxon>Peronosporomycetes</taxon>
        <taxon>Peronosporales</taxon>
        <taxon>Peronosporaceae</taxon>
        <taxon>Phytophthora</taxon>
    </lineage>
</organism>
<evidence type="ECO:0000313" key="4">
    <source>
        <dbReference type="EMBL" id="KAG2954496.1"/>
    </source>
</evidence>
<evidence type="ECO:0000313" key="2">
    <source>
        <dbReference type="EMBL" id="KAG2867061.1"/>
    </source>
</evidence>
<evidence type="ECO:0000313" key="5">
    <source>
        <dbReference type="EMBL" id="KAG2998087.1"/>
    </source>
</evidence>
<gene>
    <name evidence="6" type="ORF">PC110_g2946</name>
    <name evidence="2" type="ORF">PC113_g2322</name>
    <name evidence="3" type="ORF">PC115_g826</name>
    <name evidence="4" type="ORF">PC117_g1193</name>
    <name evidence="5" type="ORF">PC118_g1529</name>
</gene>
<accession>A0A329SUV9</accession>
<dbReference type="Proteomes" id="UP000774804">
    <property type="component" value="Unassembled WGS sequence"/>
</dbReference>
<sequence>MRTRARARDGRRNGGFLRRVLLLRLTGITANNRLLVAVVSTGATVPGASASKASVDSSKKPAEEAIDESVDPADAIGVAPDEAVETEGAV</sequence>
<dbReference type="Proteomes" id="UP000251314">
    <property type="component" value="Unassembled WGS sequence"/>
</dbReference>
<name>A0A329SUV9_9STRA</name>
<keyword evidence="7" id="KW-1185">Reference proteome</keyword>
<dbReference type="AlphaFoldDB" id="A0A329SUV9"/>
<comment type="caution">
    <text evidence="6">The sequence shown here is derived from an EMBL/GenBank/DDBJ whole genome shotgun (WGS) entry which is preliminary data.</text>
</comment>